<feature type="domain" description="Late embryogenesis abundant protein LEA-2 subgroup" evidence="6">
    <location>
        <begin position="104"/>
        <end position="203"/>
    </location>
</feature>
<evidence type="ECO:0000313" key="7">
    <source>
        <dbReference type="EMBL" id="KAK7318167.1"/>
    </source>
</evidence>
<dbReference type="PANTHER" id="PTHR31234:SF65">
    <property type="entry name" value="LATE EMBRYOGENESIS ABUNDANT PROTEIN, LEA_2 SUBGROUP"/>
    <property type="match status" value="1"/>
</dbReference>
<evidence type="ECO:0000259" key="6">
    <source>
        <dbReference type="Pfam" id="PF03168"/>
    </source>
</evidence>
<dbReference type="Pfam" id="PF03168">
    <property type="entry name" value="LEA_2"/>
    <property type="match status" value="1"/>
</dbReference>
<dbReference type="InterPro" id="IPR044839">
    <property type="entry name" value="NDR1-like"/>
</dbReference>
<keyword evidence="2 5" id="KW-0812">Transmembrane</keyword>
<comment type="caution">
    <text evidence="7">The sequence shown here is derived from an EMBL/GenBank/DDBJ whole genome shotgun (WGS) entry which is preliminary data.</text>
</comment>
<gene>
    <name evidence="7" type="ORF">RJT34_02866</name>
</gene>
<evidence type="ECO:0000256" key="1">
    <source>
        <dbReference type="ARBA" id="ARBA00004167"/>
    </source>
</evidence>
<evidence type="ECO:0000256" key="5">
    <source>
        <dbReference type="SAM" id="Phobius"/>
    </source>
</evidence>
<keyword evidence="8" id="KW-1185">Reference proteome</keyword>
<evidence type="ECO:0000313" key="8">
    <source>
        <dbReference type="Proteomes" id="UP001359559"/>
    </source>
</evidence>
<dbReference type="GO" id="GO:0016020">
    <property type="term" value="C:membrane"/>
    <property type="evidence" value="ECO:0007669"/>
    <property type="project" value="UniProtKB-SubCell"/>
</dbReference>
<evidence type="ECO:0000256" key="4">
    <source>
        <dbReference type="ARBA" id="ARBA00023136"/>
    </source>
</evidence>
<feature type="transmembrane region" description="Helical" evidence="5">
    <location>
        <begin position="43"/>
        <end position="69"/>
    </location>
</feature>
<evidence type="ECO:0000256" key="3">
    <source>
        <dbReference type="ARBA" id="ARBA00022989"/>
    </source>
</evidence>
<dbReference type="EMBL" id="JAYKXN010000001">
    <property type="protein sequence ID" value="KAK7318167.1"/>
    <property type="molecule type" value="Genomic_DNA"/>
</dbReference>
<dbReference type="GO" id="GO:0098542">
    <property type="term" value="P:defense response to other organism"/>
    <property type="evidence" value="ECO:0007669"/>
    <property type="project" value="InterPro"/>
</dbReference>
<dbReference type="PANTHER" id="PTHR31234">
    <property type="entry name" value="LATE EMBRYOGENESIS ABUNDANT (LEA) HYDROXYPROLINE-RICH GLYCOPROTEIN FAMILY"/>
    <property type="match status" value="1"/>
</dbReference>
<comment type="subcellular location">
    <subcellularLocation>
        <location evidence="1">Membrane</location>
        <topology evidence="1">Single-pass membrane protein</topology>
    </subcellularLocation>
</comment>
<proteinExistence type="predicted"/>
<accession>A0AAN9Q176</accession>
<sequence length="225" mass="24997">MAQIHNMEQVKPLNPFTSSTHFTTQEDHRDTSQQQKTIRIRKFIRCCGCVTALLLIFIVIIIVLAFTVYNVKEPKVRMNKATLLSGAFANGSSSTTNVTILADVSVKNPNAFTFRYGNATTVVYYDGNGIGGGTTPEGKAKARRTQRFNVTMDIDTKKVLDDPNLKSDLKDQALNISTYTRIDGKVKILNLFMRKVVVEMNCTIQYNITTGLTTNGDDCLGEVDI</sequence>
<dbReference type="Gene3D" id="2.60.40.1820">
    <property type="match status" value="1"/>
</dbReference>
<protein>
    <recommendedName>
        <fullName evidence="6">Late embryogenesis abundant protein LEA-2 subgroup domain-containing protein</fullName>
    </recommendedName>
</protein>
<dbReference type="SUPFAM" id="SSF117070">
    <property type="entry name" value="LEA14-like"/>
    <property type="match status" value="1"/>
</dbReference>
<evidence type="ECO:0000256" key="2">
    <source>
        <dbReference type="ARBA" id="ARBA00022692"/>
    </source>
</evidence>
<organism evidence="7 8">
    <name type="scientific">Clitoria ternatea</name>
    <name type="common">Butterfly pea</name>
    <dbReference type="NCBI Taxonomy" id="43366"/>
    <lineage>
        <taxon>Eukaryota</taxon>
        <taxon>Viridiplantae</taxon>
        <taxon>Streptophyta</taxon>
        <taxon>Embryophyta</taxon>
        <taxon>Tracheophyta</taxon>
        <taxon>Spermatophyta</taxon>
        <taxon>Magnoliopsida</taxon>
        <taxon>eudicotyledons</taxon>
        <taxon>Gunneridae</taxon>
        <taxon>Pentapetalae</taxon>
        <taxon>rosids</taxon>
        <taxon>fabids</taxon>
        <taxon>Fabales</taxon>
        <taxon>Fabaceae</taxon>
        <taxon>Papilionoideae</taxon>
        <taxon>50 kb inversion clade</taxon>
        <taxon>NPAAA clade</taxon>
        <taxon>indigoferoid/millettioid clade</taxon>
        <taxon>Phaseoleae</taxon>
        <taxon>Clitoria</taxon>
    </lineage>
</organism>
<reference evidence="7 8" key="1">
    <citation type="submission" date="2024-01" db="EMBL/GenBank/DDBJ databases">
        <title>The genomes of 5 underutilized Papilionoideae crops provide insights into root nodulation and disease resistance.</title>
        <authorList>
            <person name="Yuan L."/>
        </authorList>
    </citation>
    <scope>NUCLEOTIDE SEQUENCE [LARGE SCALE GENOMIC DNA]</scope>
    <source>
        <strain evidence="7">LY-2023</strain>
        <tissue evidence="7">Leaf</tissue>
    </source>
</reference>
<keyword evidence="3 5" id="KW-1133">Transmembrane helix</keyword>
<dbReference type="InterPro" id="IPR004864">
    <property type="entry name" value="LEA_2"/>
</dbReference>
<dbReference type="Proteomes" id="UP001359559">
    <property type="component" value="Unassembled WGS sequence"/>
</dbReference>
<name>A0AAN9Q176_CLITE</name>
<keyword evidence="4 5" id="KW-0472">Membrane</keyword>
<dbReference type="AlphaFoldDB" id="A0AAN9Q176"/>